<gene>
    <name evidence="3" type="ORF">FAM09_20845</name>
</gene>
<reference evidence="3 4" key="1">
    <citation type="submission" date="2019-04" db="EMBL/GenBank/DDBJ databases">
        <title>Niastella caeni sp. nov., isolated from activated sludge.</title>
        <authorList>
            <person name="Sheng M."/>
        </authorList>
    </citation>
    <scope>NUCLEOTIDE SEQUENCE [LARGE SCALE GENOMIC DNA]</scope>
    <source>
        <strain evidence="3 4">HX-2-15</strain>
    </source>
</reference>
<dbReference type="EMBL" id="STFF01000006">
    <property type="protein sequence ID" value="THU35845.1"/>
    <property type="molecule type" value="Genomic_DNA"/>
</dbReference>
<protein>
    <submittedName>
        <fullName evidence="3">SusC/RagA family TonB-linked outer membrane protein</fullName>
    </submittedName>
</protein>
<evidence type="ECO:0000259" key="2">
    <source>
        <dbReference type="Pfam" id="PF07715"/>
    </source>
</evidence>
<dbReference type="AlphaFoldDB" id="A0A4S8HL17"/>
<evidence type="ECO:0000256" key="1">
    <source>
        <dbReference type="SAM" id="SignalP"/>
    </source>
</evidence>
<dbReference type="NCBIfam" id="TIGR04056">
    <property type="entry name" value="OMP_RagA_SusC"/>
    <property type="match status" value="1"/>
</dbReference>
<feature type="domain" description="TonB-dependent receptor plug" evidence="2">
    <location>
        <begin position="58"/>
        <end position="165"/>
    </location>
</feature>
<proteinExistence type="predicted"/>
<dbReference type="Proteomes" id="UP000306918">
    <property type="component" value="Unassembled WGS sequence"/>
</dbReference>
<dbReference type="RefSeq" id="WP_136579086.1">
    <property type="nucleotide sequence ID" value="NZ_STFF01000006.1"/>
</dbReference>
<dbReference type="OrthoDB" id="9768177at2"/>
<dbReference type="InterPro" id="IPR023996">
    <property type="entry name" value="TonB-dep_OMP_SusC/RagA"/>
</dbReference>
<keyword evidence="4" id="KW-1185">Reference proteome</keyword>
<feature type="chain" id="PRO_5021011950" evidence="1">
    <location>
        <begin position="24"/>
        <end position="953"/>
    </location>
</feature>
<comment type="caution">
    <text evidence="3">The sequence shown here is derived from an EMBL/GenBank/DDBJ whole genome shotgun (WGS) entry which is preliminary data.</text>
</comment>
<dbReference type="Pfam" id="PF07715">
    <property type="entry name" value="Plug"/>
    <property type="match status" value="1"/>
</dbReference>
<name>A0A4S8HL17_9BACT</name>
<evidence type="ECO:0000313" key="3">
    <source>
        <dbReference type="EMBL" id="THU35845.1"/>
    </source>
</evidence>
<dbReference type="InterPro" id="IPR012910">
    <property type="entry name" value="Plug_dom"/>
</dbReference>
<sequence>MKKHYKILLVLSTMLCCCIVSMAQSTIVINTRGTVESDAGVVDTVVDLGFRKEPQWRNTGAVYTLRGRELSKMFTGNLLNTLQGRIPGLTVVTGSGEPGYDNPSLYVRGQTSWNIGGNQLVILLDGFQVETGALSALSPYEIESVTLLKDAVVTARFGLQGGAGVLSVRTKKGKAMPKNELVLNARYGISSAVQLPGVMNAYDYATLYNQALVNDGFSPKYPNPDLYKAANDPFHPNVNWYNELLNNRSYMQDYNLSFRGGNQTARYFVMVDYMNENGLYKNAKAINKDFGTNATYNKINLRANAEIDLTKDLLVSATVSGIIEDRNTPSGFSASQLFNNLMTIPAAAFPVKNPNGTWGNSSVYNFNPVELLQQSGIYSAHTRTLQTGVTVKQKLDIITPGLNITGGVSFNNQYGGFYMTSYAVRTYEIVKNAQDLPVRDADSNVVYKTIGNDVPRSTGDGGTFHWNRNTLQLGFDYNRSFGKHTFSATVLGRRVSYLHNGQTYAVRVQGLSTGVTYDYAQKYIVDLSGAYMGSADFAPGKRYGFFPAVGIGWVASNEGLLKSSRVVDYLKFRASYGSAGNINESYRFLYTEQANGASGWITGSGNTLQSGMAIAQLANPNATWELKTSFNVGFDIRLLKTLSASVDVFSEKRTGIYEIPAASVPAFTGFNLPWVNSGVVHNKGFEAVINYDNKAGDCKYHISGSAAFARNKIMERSETAQPFDRLYQKGFAVNQEKGLAFDGFYQQTDFDANGNLKAGVVASSFTNVKPGDLKYKDLDDNGVINGYDIQPFGYSSVPEITLGLNIGFAWKGIDLSAFAQGVLHRTVNLLTVAYNYTHPFVNNNNITAFSNNSFTPATALTATTPRLSTLSNPNNDQSSNFWLRKGGFIKLRSVQLGYTFSKKGFLKKAGGVRVFVNGTNLFVFNRIDGLEPENLSMGYPLTKVVDFGFNIKF</sequence>
<dbReference type="Gene3D" id="2.170.130.10">
    <property type="entry name" value="TonB-dependent receptor, plug domain"/>
    <property type="match status" value="1"/>
</dbReference>
<accession>A0A4S8HL17</accession>
<feature type="signal peptide" evidence="1">
    <location>
        <begin position="1"/>
        <end position="23"/>
    </location>
</feature>
<evidence type="ECO:0000313" key="4">
    <source>
        <dbReference type="Proteomes" id="UP000306918"/>
    </source>
</evidence>
<dbReference type="SUPFAM" id="SSF56935">
    <property type="entry name" value="Porins"/>
    <property type="match status" value="1"/>
</dbReference>
<keyword evidence="1" id="KW-0732">Signal</keyword>
<organism evidence="3 4">
    <name type="scientific">Niastella caeni</name>
    <dbReference type="NCBI Taxonomy" id="2569763"/>
    <lineage>
        <taxon>Bacteria</taxon>
        <taxon>Pseudomonadati</taxon>
        <taxon>Bacteroidota</taxon>
        <taxon>Chitinophagia</taxon>
        <taxon>Chitinophagales</taxon>
        <taxon>Chitinophagaceae</taxon>
        <taxon>Niastella</taxon>
    </lineage>
</organism>
<dbReference type="InterPro" id="IPR037066">
    <property type="entry name" value="Plug_dom_sf"/>
</dbReference>